<dbReference type="OrthoDB" id="6753578at2759"/>
<evidence type="ECO:0000313" key="2">
    <source>
        <dbReference type="EMBL" id="CAG9826576.1"/>
    </source>
</evidence>
<dbReference type="AlphaFoldDB" id="A0A9N9SQY4"/>
<organism evidence="2 3">
    <name type="scientific">Diabrotica balteata</name>
    <name type="common">Banded cucumber beetle</name>
    <dbReference type="NCBI Taxonomy" id="107213"/>
    <lineage>
        <taxon>Eukaryota</taxon>
        <taxon>Metazoa</taxon>
        <taxon>Ecdysozoa</taxon>
        <taxon>Arthropoda</taxon>
        <taxon>Hexapoda</taxon>
        <taxon>Insecta</taxon>
        <taxon>Pterygota</taxon>
        <taxon>Neoptera</taxon>
        <taxon>Endopterygota</taxon>
        <taxon>Coleoptera</taxon>
        <taxon>Polyphaga</taxon>
        <taxon>Cucujiformia</taxon>
        <taxon>Chrysomeloidea</taxon>
        <taxon>Chrysomelidae</taxon>
        <taxon>Galerucinae</taxon>
        <taxon>Diabroticina</taxon>
        <taxon>Diabroticites</taxon>
        <taxon>Diabrotica</taxon>
    </lineage>
</organism>
<dbReference type="PANTHER" id="PTHR10773">
    <property type="entry name" value="DNA-DIRECTED RNA POLYMERASES I, II, AND III SUBUNIT RPABC2"/>
    <property type="match status" value="1"/>
</dbReference>
<feature type="region of interest" description="Disordered" evidence="1">
    <location>
        <begin position="1"/>
        <end position="26"/>
    </location>
</feature>
<sequence>MSRAINKIKQAEPPGSDNRGHGIPTNKISEERMNCVRKHIQNFPSYQSHYTRNKNPNRRYLSSDLNVTLLYRLYSVYCQEQVIVPVSSDIYRRTFNNEYNLHFHVSQKDTCSKCDAYKLKKAAATDANEIKQIEVEHELHLRKAELARTSMKKDTEKAQTDDSYYAFTFDLEKALPFPKLTTSIAYYKCNMYIYNLGCHELSTGLGYMYGWDKTTASRGSQEISACVTKPIELRRDSVKISLLCFEDLLFFRDQFTDRESNCNSEETSGIETVLINANLGDEDINVTQKNEFEESFISDVESAELRTPQLKRLNKRLSDYERNIYLSSSRQKLEPAEESLRELFKAILKLSQSSSEDSLTIW</sequence>
<accession>A0A9N9SQY4</accession>
<dbReference type="PANTHER" id="PTHR10773:SF19">
    <property type="match status" value="1"/>
</dbReference>
<name>A0A9N9SQY4_DIABA</name>
<proteinExistence type="predicted"/>
<evidence type="ECO:0000313" key="3">
    <source>
        <dbReference type="Proteomes" id="UP001153709"/>
    </source>
</evidence>
<keyword evidence="3" id="KW-1185">Reference proteome</keyword>
<protein>
    <submittedName>
        <fullName evidence="2">Uncharacterized protein</fullName>
    </submittedName>
</protein>
<gene>
    <name evidence="2" type="ORF">DIABBA_LOCUS680</name>
</gene>
<reference evidence="2" key="1">
    <citation type="submission" date="2022-01" db="EMBL/GenBank/DDBJ databases">
        <authorList>
            <person name="King R."/>
        </authorList>
    </citation>
    <scope>NUCLEOTIDE SEQUENCE</scope>
</reference>
<evidence type="ECO:0000256" key="1">
    <source>
        <dbReference type="SAM" id="MobiDB-lite"/>
    </source>
</evidence>
<dbReference type="EMBL" id="OU898276">
    <property type="protein sequence ID" value="CAG9826576.1"/>
    <property type="molecule type" value="Genomic_DNA"/>
</dbReference>
<dbReference type="Proteomes" id="UP001153709">
    <property type="component" value="Chromosome 1"/>
</dbReference>